<sequence>MNSTRNSIRAMERPLHQDPYPLVPSFPRPPFPQDVNGVIQSKLSFQTKRHEKLNVATDTLLSFIQSDRPRPKEESNNMLDLMYHQRCKDEAEKAVEDHKSVIAVENAVGHCRKRLEPEETKRSVGRPAKTAVQEDGDPPVKKRVGKKPTYIVRREKKALLEAELVQLKQHMLRLRKASGIPTGFFTGREQLVASFHDNERLRTESKKQDMLLRNVNAMVEAEYLMKCSKSPIETYIHLTTDLKQRRAELVKLKDSKLAQADVFITERSKFLPRMTSWCQESKFETKEGHYCAEKTDNTPFHGVQSVRQVFEALQFFFKKQKTILPEILGDVTVCEDDDNTVSTMYANHRLISIMSHGVKVEENLVKFFKLVEADVADDNAKSTSFALVAVDSVDIDDMYPYVPQERVRMDINAAMKFTEHLCKKAPKKTRTRHSLYGNGGFPAYLRNPEKEEVDDEFERVVVLTRFFRVKLHHTEMDIPPHVLHEVRQGLTCFTDTMVQSMLRNIYESR</sequence>
<comment type="caution">
    <text evidence="2">The sequence shown here is derived from an EMBL/GenBank/DDBJ whole genome shotgun (WGS) entry which is preliminary data.</text>
</comment>
<proteinExistence type="predicted"/>
<evidence type="ECO:0000313" key="3">
    <source>
        <dbReference type="Proteomes" id="UP001158986"/>
    </source>
</evidence>
<organism evidence="2 3">
    <name type="scientific">Peronospora belbahrii</name>
    <dbReference type="NCBI Taxonomy" id="622444"/>
    <lineage>
        <taxon>Eukaryota</taxon>
        <taxon>Sar</taxon>
        <taxon>Stramenopiles</taxon>
        <taxon>Oomycota</taxon>
        <taxon>Peronosporomycetes</taxon>
        <taxon>Peronosporales</taxon>
        <taxon>Peronosporaceae</taxon>
        <taxon>Peronospora</taxon>
    </lineage>
</organism>
<name>A0ABN8D7N5_9STRA</name>
<evidence type="ECO:0000256" key="1">
    <source>
        <dbReference type="SAM" id="MobiDB-lite"/>
    </source>
</evidence>
<keyword evidence="3" id="KW-1185">Reference proteome</keyword>
<dbReference type="EMBL" id="CAKLCB010000375">
    <property type="protein sequence ID" value="CAH0521197.1"/>
    <property type="molecule type" value="Genomic_DNA"/>
</dbReference>
<feature type="region of interest" description="Disordered" evidence="1">
    <location>
        <begin position="116"/>
        <end position="144"/>
    </location>
</feature>
<accession>A0ABN8D7N5</accession>
<gene>
    <name evidence="2" type="ORF">PBS001_LOCUS7657</name>
</gene>
<evidence type="ECO:0000313" key="2">
    <source>
        <dbReference type="EMBL" id="CAH0521197.1"/>
    </source>
</evidence>
<protein>
    <submittedName>
        <fullName evidence="2">Uncharacterized protein</fullName>
    </submittedName>
</protein>
<dbReference type="Proteomes" id="UP001158986">
    <property type="component" value="Unassembled WGS sequence"/>
</dbReference>
<reference evidence="2 3" key="1">
    <citation type="submission" date="2021-11" db="EMBL/GenBank/DDBJ databases">
        <authorList>
            <person name="Islam A."/>
            <person name="Islam S."/>
            <person name="Flora M.S."/>
            <person name="Rahman M."/>
            <person name="Ziaur R.M."/>
            <person name="Epstein J.H."/>
            <person name="Hassan M."/>
            <person name="Klassen M."/>
            <person name="Woodard K."/>
            <person name="Webb A."/>
            <person name="Webby R.J."/>
            <person name="El Zowalaty M.E."/>
        </authorList>
    </citation>
    <scope>NUCLEOTIDE SEQUENCE [LARGE SCALE GENOMIC DNA]</scope>
    <source>
        <strain evidence="2">Pbs1</strain>
    </source>
</reference>